<feature type="region of interest" description="Disordered" evidence="4">
    <location>
        <begin position="237"/>
        <end position="309"/>
    </location>
</feature>
<dbReference type="PANTHER" id="PTHR43775">
    <property type="entry name" value="FATTY ACID SYNTHASE"/>
    <property type="match status" value="1"/>
</dbReference>
<dbReference type="InterPro" id="IPR009081">
    <property type="entry name" value="PP-bd_ACP"/>
</dbReference>
<dbReference type="Pfam" id="PF00550">
    <property type="entry name" value="PP-binding"/>
    <property type="match status" value="2"/>
</dbReference>
<accession>A0A521AAC2</accession>
<keyword evidence="3" id="KW-0808">Transferase</keyword>
<dbReference type="Gene3D" id="1.10.1240.100">
    <property type="match status" value="1"/>
</dbReference>
<dbReference type="PANTHER" id="PTHR43775:SF51">
    <property type="entry name" value="INACTIVE PHENOLPHTHIOCEROL SYNTHESIS POLYKETIDE SYNTHASE TYPE I PKS1-RELATED"/>
    <property type="match status" value="1"/>
</dbReference>
<dbReference type="SMART" id="SM00823">
    <property type="entry name" value="PKS_PP"/>
    <property type="match status" value="2"/>
</dbReference>
<keyword evidence="1" id="KW-0596">Phosphopantetheine</keyword>
<dbReference type="EMBL" id="FXTI01000001">
    <property type="protein sequence ID" value="SMO31739.1"/>
    <property type="molecule type" value="Genomic_DNA"/>
</dbReference>
<evidence type="ECO:0000259" key="5">
    <source>
        <dbReference type="PROSITE" id="PS50075"/>
    </source>
</evidence>
<feature type="domain" description="Carrier" evidence="5">
    <location>
        <begin position="313"/>
        <end position="387"/>
    </location>
</feature>
<evidence type="ECO:0000256" key="4">
    <source>
        <dbReference type="SAM" id="MobiDB-lite"/>
    </source>
</evidence>
<name>A0A521AAC2_9BACL</name>
<feature type="compositionally biased region" description="Basic and acidic residues" evidence="4">
    <location>
        <begin position="296"/>
        <end position="309"/>
    </location>
</feature>
<reference evidence="6 7" key="1">
    <citation type="submission" date="2017-05" db="EMBL/GenBank/DDBJ databases">
        <authorList>
            <person name="Varghese N."/>
            <person name="Submissions S."/>
        </authorList>
    </citation>
    <scope>NUCLEOTIDE SEQUENCE [LARGE SCALE GENOMIC DNA]</scope>
    <source>
        <strain evidence="6 7">DSM 45474</strain>
    </source>
</reference>
<dbReference type="InterPro" id="IPR020806">
    <property type="entry name" value="PKS_PP-bd"/>
</dbReference>
<gene>
    <name evidence="6" type="ORF">SAMN06264849_1011</name>
</gene>
<dbReference type="InterPro" id="IPR016039">
    <property type="entry name" value="Thiolase-like"/>
</dbReference>
<dbReference type="GO" id="GO:0006633">
    <property type="term" value="P:fatty acid biosynthetic process"/>
    <property type="evidence" value="ECO:0007669"/>
    <property type="project" value="TreeGrafter"/>
</dbReference>
<dbReference type="Gene3D" id="3.40.47.10">
    <property type="match status" value="1"/>
</dbReference>
<evidence type="ECO:0000313" key="6">
    <source>
        <dbReference type="EMBL" id="SMO31739.1"/>
    </source>
</evidence>
<dbReference type="InterPro" id="IPR050091">
    <property type="entry name" value="PKS_NRPS_Biosynth_Enz"/>
</dbReference>
<dbReference type="Gene3D" id="1.10.1200.10">
    <property type="entry name" value="ACP-like"/>
    <property type="match status" value="2"/>
</dbReference>
<dbReference type="RefSeq" id="WP_246064796.1">
    <property type="nucleotide sequence ID" value="NZ_FXTI01000001.1"/>
</dbReference>
<dbReference type="PROSITE" id="PS50075">
    <property type="entry name" value="CARRIER"/>
    <property type="match status" value="2"/>
</dbReference>
<dbReference type="InterPro" id="IPR036736">
    <property type="entry name" value="ACP-like_sf"/>
</dbReference>
<dbReference type="PROSITE" id="PS00012">
    <property type="entry name" value="PHOSPHOPANTETHEINE"/>
    <property type="match status" value="2"/>
</dbReference>
<dbReference type="AlphaFoldDB" id="A0A521AAC2"/>
<feature type="compositionally biased region" description="Polar residues" evidence="4">
    <location>
        <begin position="259"/>
        <end position="269"/>
    </location>
</feature>
<protein>
    <submittedName>
        <fullName evidence="6">Ketoacyl-synthetase C-terminal extension</fullName>
    </submittedName>
</protein>
<dbReference type="InterPro" id="IPR006162">
    <property type="entry name" value="Ppantetheine_attach_site"/>
</dbReference>
<dbReference type="GO" id="GO:0004312">
    <property type="term" value="F:fatty acid synthase activity"/>
    <property type="evidence" value="ECO:0007669"/>
    <property type="project" value="TreeGrafter"/>
</dbReference>
<dbReference type="GO" id="GO:0031177">
    <property type="term" value="F:phosphopantetheine binding"/>
    <property type="evidence" value="ECO:0007669"/>
    <property type="project" value="InterPro"/>
</dbReference>
<dbReference type="SMART" id="SM01294">
    <property type="entry name" value="PKS_PP_betabranch"/>
    <property type="match status" value="2"/>
</dbReference>
<dbReference type="Pfam" id="PF22621">
    <property type="entry name" value="CurL-like_PKS_C"/>
    <property type="match status" value="1"/>
</dbReference>
<keyword evidence="2" id="KW-0597">Phosphoprotein</keyword>
<sequence length="533" mass="59723">SLHCDRENPYIQWQNSPFYVNKSNREWKDSEGKPRRGAVSAFGMSGTNVHLVLESYPREVQAVNGALPSYLLALSAKTEAALTEKMADLIAFLESPEGQEADLLEISYTLLQGRQHFRHRWAMVVQGREDALYALKQAINKEQAPNLFQGQVPPSFTGQTAIIKYIADLLEQSHVSRKDSQQYQESLMALAAMYCQGYEMDWAALFAGTDPQSLHMPTYPFARNAYWIAEKEREMPLSSRQKGDLPSEEAVQPDRKQTEVIQQESSGQRVLTPLTAADTWSSEPKAKPEAIPLTSLERDKAGKGKHQLSRDVRDIEQVLASMLREILELDQDTVDRDTPFIEMGMDSIVGVEWIQAVNERYQTSLTANSIYEYPNIRQFAALLSPDTPARAEEISDARSNLAPSVAPAPKPSDQPAADSMEAVQAFLVTSLAEALSMDQADIDLDGELVELGLDSIIGVEWIQAINERYGVELTANSIYEYPHLREFAAFLHDQLSQQMEVPLHLQKLIQGVQDGEIDIEQADQLLRRGGIRT</sequence>
<dbReference type="SUPFAM" id="SSF47336">
    <property type="entry name" value="ACP-like"/>
    <property type="match status" value="2"/>
</dbReference>
<proteinExistence type="predicted"/>
<feature type="non-terminal residue" evidence="6">
    <location>
        <position position="1"/>
    </location>
</feature>
<feature type="domain" description="Carrier" evidence="5">
    <location>
        <begin position="418"/>
        <end position="495"/>
    </location>
</feature>
<feature type="region of interest" description="Disordered" evidence="4">
    <location>
        <begin position="392"/>
        <end position="417"/>
    </location>
</feature>
<evidence type="ECO:0000256" key="1">
    <source>
        <dbReference type="ARBA" id="ARBA00022450"/>
    </source>
</evidence>
<dbReference type="SUPFAM" id="SSF53901">
    <property type="entry name" value="Thiolase-like"/>
    <property type="match status" value="1"/>
</dbReference>
<dbReference type="GO" id="GO:0005737">
    <property type="term" value="C:cytoplasm"/>
    <property type="evidence" value="ECO:0007669"/>
    <property type="project" value="TreeGrafter"/>
</dbReference>
<evidence type="ECO:0000256" key="2">
    <source>
        <dbReference type="ARBA" id="ARBA00022553"/>
    </source>
</evidence>
<dbReference type="GO" id="GO:0071770">
    <property type="term" value="P:DIM/DIP cell wall layer assembly"/>
    <property type="evidence" value="ECO:0007669"/>
    <property type="project" value="TreeGrafter"/>
</dbReference>
<keyword evidence="7" id="KW-1185">Reference proteome</keyword>
<dbReference type="GO" id="GO:0005886">
    <property type="term" value="C:plasma membrane"/>
    <property type="evidence" value="ECO:0007669"/>
    <property type="project" value="TreeGrafter"/>
</dbReference>
<dbReference type="Proteomes" id="UP000315636">
    <property type="component" value="Unassembled WGS sequence"/>
</dbReference>
<evidence type="ECO:0000256" key="3">
    <source>
        <dbReference type="ARBA" id="ARBA00022679"/>
    </source>
</evidence>
<organism evidence="6 7">
    <name type="scientific">Melghirimyces algeriensis</name>
    <dbReference type="NCBI Taxonomy" id="910412"/>
    <lineage>
        <taxon>Bacteria</taxon>
        <taxon>Bacillati</taxon>
        <taxon>Bacillota</taxon>
        <taxon>Bacilli</taxon>
        <taxon>Bacillales</taxon>
        <taxon>Thermoactinomycetaceae</taxon>
        <taxon>Melghirimyces</taxon>
    </lineage>
</organism>
<evidence type="ECO:0000313" key="7">
    <source>
        <dbReference type="Proteomes" id="UP000315636"/>
    </source>
</evidence>